<dbReference type="GO" id="GO:0015276">
    <property type="term" value="F:ligand-gated monoatomic ion channel activity"/>
    <property type="evidence" value="ECO:0007669"/>
    <property type="project" value="InterPro"/>
</dbReference>
<dbReference type="PROSITE" id="PS51257">
    <property type="entry name" value="PROKAR_LIPOPROTEIN"/>
    <property type="match status" value="1"/>
</dbReference>
<dbReference type="OrthoDB" id="30671at2157"/>
<accession>A0A2V2MPN7</accession>
<sequence length="270" mass="29518">MKGVLISLACLGLILLLLTAGCTSSTQSGVQEKKVSSDNTSPGTKQVYRVGIDPVYPPFTMMSEKGEPTGFDVESLKWIAKDQGFEAEFQGIAWDGIIPALNANKIDMVYAGMTITDERKEKVDFSKPYWTVNQTVVTKQGSPITMDQVKSGKATIGTQRGCTAAIWVEDNLVNKSLMSADNLKQYDNTPLAVEDLVAGRTDAVIYDSTVINDIIEGKPVQKIGSIETNEQFGIAVRKSDAELLKKLNTGLDHLMASPDWKALVQKYKME</sequence>
<dbReference type="PANTHER" id="PTHR35936:SF17">
    <property type="entry name" value="ARGININE-BINDING EXTRACELLULAR PROTEIN ARTP"/>
    <property type="match status" value="1"/>
</dbReference>
<dbReference type="SUPFAM" id="SSF53850">
    <property type="entry name" value="Periplasmic binding protein-like II"/>
    <property type="match status" value="1"/>
</dbReference>
<keyword evidence="1" id="KW-0732">Signal</keyword>
<organism evidence="4 5">
    <name type="scientific">Methanospirillum lacunae</name>
    <dbReference type="NCBI Taxonomy" id="668570"/>
    <lineage>
        <taxon>Archaea</taxon>
        <taxon>Methanobacteriati</taxon>
        <taxon>Methanobacteriota</taxon>
        <taxon>Stenosarchaea group</taxon>
        <taxon>Methanomicrobia</taxon>
        <taxon>Methanomicrobiales</taxon>
        <taxon>Methanospirillaceae</taxon>
        <taxon>Methanospirillum</taxon>
    </lineage>
</organism>
<proteinExistence type="predicted"/>
<dbReference type="Gene3D" id="3.40.190.10">
    <property type="entry name" value="Periplasmic binding protein-like II"/>
    <property type="match status" value="2"/>
</dbReference>
<feature type="domain" description="Ionotropic glutamate receptor C-terminal" evidence="3">
    <location>
        <begin position="47"/>
        <end position="269"/>
    </location>
</feature>
<protein>
    <submittedName>
        <fullName evidence="4">ABC transporter substrate-binding protein</fullName>
    </submittedName>
</protein>
<dbReference type="PANTHER" id="PTHR35936">
    <property type="entry name" value="MEMBRANE-BOUND LYTIC MUREIN TRANSGLYCOSYLASE F"/>
    <property type="match status" value="1"/>
</dbReference>
<evidence type="ECO:0000313" key="4">
    <source>
        <dbReference type="EMBL" id="PWR70184.1"/>
    </source>
</evidence>
<dbReference type="InterPro" id="IPR001638">
    <property type="entry name" value="Solute-binding_3/MltF_N"/>
</dbReference>
<keyword evidence="5" id="KW-1185">Reference proteome</keyword>
<dbReference type="CDD" id="cd13624">
    <property type="entry name" value="PBP2_Arg_Lys_His"/>
    <property type="match status" value="1"/>
</dbReference>
<reference evidence="4 5" key="1">
    <citation type="submission" date="2018-05" db="EMBL/GenBank/DDBJ databases">
        <title>Draft genome of Methanospirillum lacunae Ki8-1.</title>
        <authorList>
            <person name="Dueholm M.S."/>
            <person name="Nielsen P.H."/>
            <person name="Bakmann L.F."/>
            <person name="Otzen D.E."/>
        </authorList>
    </citation>
    <scope>NUCLEOTIDE SEQUENCE [LARGE SCALE GENOMIC DNA]</scope>
    <source>
        <strain evidence="4 5">Ki8-1</strain>
    </source>
</reference>
<dbReference type="SMART" id="SM00079">
    <property type="entry name" value="PBPe"/>
    <property type="match status" value="1"/>
</dbReference>
<dbReference type="RefSeq" id="WP_109969946.1">
    <property type="nucleotide sequence ID" value="NZ_CP176093.1"/>
</dbReference>
<dbReference type="Proteomes" id="UP000245657">
    <property type="component" value="Unassembled WGS sequence"/>
</dbReference>
<gene>
    <name evidence="4" type="ORF">DK846_15730</name>
</gene>
<dbReference type="GeneID" id="97548281"/>
<name>A0A2V2MPN7_9EURY</name>
<evidence type="ECO:0000259" key="3">
    <source>
        <dbReference type="SMART" id="SM00079"/>
    </source>
</evidence>
<dbReference type="AlphaFoldDB" id="A0A2V2MPN7"/>
<dbReference type="SMART" id="SM00062">
    <property type="entry name" value="PBPb"/>
    <property type="match status" value="1"/>
</dbReference>
<comment type="caution">
    <text evidence="4">The sequence shown here is derived from an EMBL/GenBank/DDBJ whole genome shotgun (WGS) entry which is preliminary data.</text>
</comment>
<dbReference type="GO" id="GO:0016020">
    <property type="term" value="C:membrane"/>
    <property type="evidence" value="ECO:0007669"/>
    <property type="project" value="InterPro"/>
</dbReference>
<evidence type="ECO:0000313" key="5">
    <source>
        <dbReference type="Proteomes" id="UP000245657"/>
    </source>
</evidence>
<evidence type="ECO:0000259" key="2">
    <source>
        <dbReference type="SMART" id="SM00062"/>
    </source>
</evidence>
<evidence type="ECO:0000256" key="1">
    <source>
        <dbReference type="ARBA" id="ARBA00022729"/>
    </source>
</evidence>
<dbReference type="Pfam" id="PF00497">
    <property type="entry name" value="SBP_bac_3"/>
    <property type="match status" value="1"/>
</dbReference>
<feature type="domain" description="Solute-binding protein family 3/N-terminal" evidence="2">
    <location>
        <begin position="47"/>
        <end position="270"/>
    </location>
</feature>
<dbReference type="EMBL" id="QGMY01000016">
    <property type="protein sequence ID" value="PWR70184.1"/>
    <property type="molecule type" value="Genomic_DNA"/>
</dbReference>
<dbReference type="InterPro" id="IPR001320">
    <property type="entry name" value="Iontro_rcpt_C"/>
</dbReference>